<evidence type="ECO:0000313" key="3">
    <source>
        <dbReference type="Proteomes" id="UP000295192"/>
    </source>
</evidence>
<evidence type="ECO:0000256" key="1">
    <source>
        <dbReference type="SAM" id="MobiDB-lite"/>
    </source>
</evidence>
<keyword evidence="3" id="KW-1185">Reference proteome</keyword>
<dbReference type="AlphaFoldDB" id="A0A484BDS5"/>
<dbReference type="EMBL" id="LSRL02000050">
    <property type="protein sequence ID" value="TDG47007.1"/>
    <property type="molecule type" value="Genomic_DNA"/>
</dbReference>
<organism evidence="2 3">
    <name type="scientific">Drosophila navojoa</name>
    <name type="common">Fruit fly</name>
    <dbReference type="NCBI Taxonomy" id="7232"/>
    <lineage>
        <taxon>Eukaryota</taxon>
        <taxon>Metazoa</taxon>
        <taxon>Ecdysozoa</taxon>
        <taxon>Arthropoda</taxon>
        <taxon>Hexapoda</taxon>
        <taxon>Insecta</taxon>
        <taxon>Pterygota</taxon>
        <taxon>Neoptera</taxon>
        <taxon>Endopterygota</taxon>
        <taxon>Diptera</taxon>
        <taxon>Brachycera</taxon>
        <taxon>Muscomorpha</taxon>
        <taxon>Ephydroidea</taxon>
        <taxon>Drosophilidae</taxon>
        <taxon>Drosophila</taxon>
    </lineage>
</organism>
<name>A0A484BDS5_DRONA</name>
<reference evidence="2 3" key="1">
    <citation type="journal article" date="2019" name="J. Hered.">
        <title>An Improved Genome Assembly for Drosophila navojoa, the Basal Species in the mojavensis Cluster.</title>
        <authorList>
            <person name="Vanderlinde T."/>
            <person name="Dupim E.G."/>
            <person name="Nazario-Yepiz N.O."/>
            <person name="Carvalho A.B."/>
        </authorList>
    </citation>
    <scope>NUCLEOTIDE SEQUENCE [LARGE SCALE GENOMIC DNA]</scope>
    <source>
        <strain evidence="2">Navoj_Jal97</strain>
        <tissue evidence="2">Whole organism</tissue>
    </source>
</reference>
<dbReference type="Proteomes" id="UP000295192">
    <property type="component" value="Unassembled WGS sequence"/>
</dbReference>
<evidence type="ECO:0000313" key="2">
    <source>
        <dbReference type="EMBL" id="TDG47007.1"/>
    </source>
</evidence>
<protein>
    <submittedName>
        <fullName evidence="2">Uncharacterized protein</fullName>
    </submittedName>
</protein>
<sequence>MLLAKPKSKSCNCGGDLTNCPSESSFVSLDGWPESNAWHWKSLMWPGQSSTLRHFASFVISHSSAKDEDENADEDENEDEDEAMSRFCR</sequence>
<comment type="caution">
    <text evidence="2">The sequence shown here is derived from an EMBL/GenBank/DDBJ whole genome shotgun (WGS) entry which is preliminary data.</text>
</comment>
<proteinExistence type="predicted"/>
<accession>A0A484BDS5</accession>
<feature type="region of interest" description="Disordered" evidence="1">
    <location>
        <begin position="63"/>
        <end position="89"/>
    </location>
</feature>
<gene>
    <name evidence="2" type="ORF">AWZ03_006588</name>
</gene>
<feature type="compositionally biased region" description="Acidic residues" evidence="1">
    <location>
        <begin position="67"/>
        <end position="82"/>
    </location>
</feature>